<dbReference type="InterPro" id="IPR000719">
    <property type="entry name" value="Prot_kinase_dom"/>
</dbReference>
<name>A0A1V0SGY7_9VIRU</name>
<dbReference type="GO" id="GO:0035556">
    <property type="term" value="P:intracellular signal transduction"/>
    <property type="evidence" value="ECO:0007669"/>
    <property type="project" value="TreeGrafter"/>
</dbReference>
<dbReference type="PROSITE" id="PS00107">
    <property type="entry name" value="PROTEIN_KINASE_ATP"/>
    <property type="match status" value="1"/>
</dbReference>
<keyword evidence="1 8" id="KW-0723">Serine/threonine-protein kinase</keyword>
<dbReference type="Pfam" id="PF00069">
    <property type="entry name" value="Pkinase"/>
    <property type="match status" value="1"/>
</dbReference>
<evidence type="ECO:0000256" key="5">
    <source>
        <dbReference type="ARBA" id="ARBA00022840"/>
    </source>
</evidence>
<dbReference type="PANTHER" id="PTHR24346:SF82">
    <property type="entry name" value="KP78A-RELATED"/>
    <property type="match status" value="1"/>
</dbReference>
<protein>
    <submittedName>
        <fullName evidence="8">Serine/threonine protein kinase</fullName>
    </submittedName>
</protein>
<dbReference type="EMBL" id="KY684105">
    <property type="protein sequence ID" value="ARF10989.1"/>
    <property type="molecule type" value="Genomic_DNA"/>
</dbReference>
<dbReference type="GO" id="GO:0005524">
    <property type="term" value="F:ATP binding"/>
    <property type="evidence" value="ECO:0007669"/>
    <property type="project" value="UniProtKB-UniRule"/>
</dbReference>
<reference evidence="8" key="1">
    <citation type="journal article" date="2017" name="Science">
        <title>Giant viruses with an expanded complement of translation system components.</title>
        <authorList>
            <person name="Schulz F."/>
            <person name="Yutin N."/>
            <person name="Ivanova N.N."/>
            <person name="Ortega D.R."/>
            <person name="Lee T.K."/>
            <person name="Vierheilig J."/>
            <person name="Daims H."/>
            <person name="Horn M."/>
            <person name="Wagner M."/>
            <person name="Jensen G.J."/>
            <person name="Kyrpides N.C."/>
            <person name="Koonin E.V."/>
            <person name="Woyke T."/>
        </authorList>
    </citation>
    <scope>NUCLEOTIDE SEQUENCE</scope>
    <source>
        <strain evidence="8">HKV1</strain>
    </source>
</reference>
<feature type="domain" description="Protein kinase" evidence="7">
    <location>
        <begin position="29"/>
        <end position="274"/>
    </location>
</feature>
<evidence type="ECO:0000259" key="7">
    <source>
        <dbReference type="PROSITE" id="PS50011"/>
    </source>
</evidence>
<accession>A0A1V0SGY7</accession>
<dbReference type="GO" id="GO:0004674">
    <property type="term" value="F:protein serine/threonine kinase activity"/>
    <property type="evidence" value="ECO:0007669"/>
    <property type="project" value="UniProtKB-KW"/>
</dbReference>
<dbReference type="Gene3D" id="1.10.510.10">
    <property type="entry name" value="Transferase(Phosphotransferase) domain 1"/>
    <property type="match status" value="1"/>
</dbReference>
<proteinExistence type="predicted"/>
<organism evidence="8">
    <name type="scientific">Hokovirus HKV1</name>
    <dbReference type="NCBI Taxonomy" id="1977638"/>
    <lineage>
        <taxon>Viruses</taxon>
        <taxon>Varidnaviria</taxon>
        <taxon>Bamfordvirae</taxon>
        <taxon>Nucleocytoviricota</taxon>
        <taxon>Megaviricetes</taxon>
        <taxon>Imitervirales</taxon>
        <taxon>Mimiviridae</taxon>
        <taxon>Klosneuvirinae</taxon>
        <taxon>Hokovirus</taxon>
    </lineage>
</organism>
<dbReference type="InterPro" id="IPR017441">
    <property type="entry name" value="Protein_kinase_ATP_BS"/>
</dbReference>
<keyword evidence="5 6" id="KW-0067">ATP-binding</keyword>
<dbReference type="PROSITE" id="PS00108">
    <property type="entry name" value="PROTEIN_KINASE_ST"/>
    <property type="match status" value="1"/>
</dbReference>
<evidence type="ECO:0000313" key="8">
    <source>
        <dbReference type="EMBL" id="ARF10989.1"/>
    </source>
</evidence>
<evidence type="ECO:0000256" key="2">
    <source>
        <dbReference type="ARBA" id="ARBA00022679"/>
    </source>
</evidence>
<dbReference type="SMART" id="SM00220">
    <property type="entry name" value="S_TKc"/>
    <property type="match status" value="1"/>
</dbReference>
<dbReference type="PROSITE" id="PS50011">
    <property type="entry name" value="PROTEIN_KINASE_DOM"/>
    <property type="match status" value="1"/>
</dbReference>
<feature type="binding site" evidence="6">
    <location>
        <position position="56"/>
    </location>
    <ligand>
        <name>ATP</name>
        <dbReference type="ChEBI" id="CHEBI:30616"/>
    </ligand>
</feature>
<dbReference type="InterPro" id="IPR011009">
    <property type="entry name" value="Kinase-like_dom_sf"/>
</dbReference>
<dbReference type="InterPro" id="IPR008271">
    <property type="entry name" value="Ser/Thr_kinase_AS"/>
</dbReference>
<keyword evidence="4 8" id="KW-0418">Kinase</keyword>
<evidence type="ECO:0000256" key="6">
    <source>
        <dbReference type="PROSITE-ProRule" id="PRU10141"/>
    </source>
</evidence>
<dbReference type="SUPFAM" id="SSF56112">
    <property type="entry name" value="Protein kinase-like (PK-like)"/>
    <property type="match status" value="1"/>
</dbReference>
<evidence type="ECO:0000256" key="3">
    <source>
        <dbReference type="ARBA" id="ARBA00022741"/>
    </source>
</evidence>
<dbReference type="PANTHER" id="PTHR24346">
    <property type="entry name" value="MAP/MICROTUBULE AFFINITY-REGULATING KINASE"/>
    <property type="match status" value="1"/>
</dbReference>
<evidence type="ECO:0000256" key="1">
    <source>
        <dbReference type="ARBA" id="ARBA00022527"/>
    </source>
</evidence>
<evidence type="ECO:0000256" key="4">
    <source>
        <dbReference type="ARBA" id="ARBA00022777"/>
    </source>
</evidence>
<keyword evidence="3 6" id="KW-0547">Nucleotide-binding</keyword>
<sequence>MGNNYSQFNGSLYNYNGNLVEDNILDNFKITSNILGTGSSSTIFEGSFFDNKIAVKRVNKSEEETVISEYHITRSLNHDKIVKTCGLFYDDKYYYLLLEYINGITLLDYLVDNYDKFTLINKLKIINQLLNIIKYLHDSNIVHRDIKLENIMLNENTFDVKLIDFNFATVTTNILLTKYCGSMLYAAPEIIDHLPYLGKPSDIWSLGVIIYMLFKGKPLFGDDSKTHASLICNKIPIDYTNLSVDCINFLNCMLKYEPDKRKNIDEIIIEFDIFDKLCLKDIISQTTTNQ</sequence>
<keyword evidence="2" id="KW-0808">Transferase</keyword>
<gene>
    <name evidence="8" type="ORF">Hokovirus_3_262</name>
</gene>